<sequence>MKLTVPDHVQISEVDGKYVLLDCRSNFFYTVSRSGAGFIEQVRQHGDMRKAIEKISMNHVVSFERVEGEMTSFVDHLIQKGLLIKT</sequence>
<name>A0AAJ1TJN3_9BACL</name>
<dbReference type="Proteomes" id="UP001238450">
    <property type="component" value="Unassembled WGS sequence"/>
</dbReference>
<evidence type="ECO:0000313" key="1">
    <source>
        <dbReference type="EMBL" id="MDQ0418147.1"/>
    </source>
</evidence>
<accession>A0AAJ1TJN3</accession>
<proteinExistence type="predicted"/>
<organism evidence="1 2">
    <name type="scientific">Croceifilum oryzae</name>
    <dbReference type="NCBI Taxonomy" id="1553429"/>
    <lineage>
        <taxon>Bacteria</taxon>
        <taxon>Bacillati</taxon>
        <taxon>Bacillota</taxon>
        <taxon>Bacilli</taxon>
        <taxon>Bacillales</taxon>
        <taxon>Thermoactinomycetaceae</taxon>
        <taxon>Croceifilum</taxon>
    </lineage>
</organism>
<dbReference type="RefSeq" id="WP_307253655.1">
    <property type="nucleotide sequence ID" value="NZ_JAUSUV010000009.1"/>
</dbReference>
<comment type="caution">
    <text evidence="1">The sequence shown here is derived from an EMBL/GenBank/DDBJ whole genome shotgun (WGS) entry which is preliminary data.</text>
</comment>
<protein>
    <recommendedName>
        <fullName evidence="3">PqqD family protein</fullName>
    </recommendedName>
</protein>
<evidence type="ECO:0008006" key="3">
    <source>
        <dbReference type="Google" id="ProtNLM"/>
    </source>
</evidence>
<dbReference type="InterPro" id="IPR008792">
    <property type="entry name" value="PQQD"/>
</dbReference>
<dbReference type="AlphaFoldDB" id="A0AAJ1TJN3"/>
<keyword evidence="2" id="KW-1185">Reference proteome</keyword>
<reference evidence="1 2" key="1">
    <citation type="submission" date="2023-07" db="EMBL/GenBank/DDBJ databases">
        <title>Genomic Encyclopedia of Type Strains, Phase IV (KMG-IV): sequencing the most valuable type-strain genomes for metagenomic binning, comparative biology and taxonomic classification.</title>
        <authorList>
            <person name="Goeker M."/>
        </authorList>
    </citation>
    <scope>NUCLEOTIDE SEQUENCE [LARGE SCALE GENOMIC DNA]</scope>
    <source>
        <strain evidence="1 2">DSM 46876</strain>
    </source>
</reference>
<evidence type="ECO:0000313" key="2">
    <source>
        <dbReference type="Proteomes" id="UP001238450"/>
    </source>
</evidence>
<dbReference type="Pfam" id="PF05402">
    <property type="entry name" value="PqqD"/>
    <property type="match status" value="1"/>
</dbReference>
<gene>
    <name evidence="1" type="ORF">J2Z48_002336</name>
</gene>
<dbReference type="EMBL" id="JAUSUV010000009">
    <property type="protein sequence ID" value="MDQ0418147.1"/>
    <property type="molecule type" value="Genomic_DNA"/>
</dbReference>